<name>A0A7H9BIG6_9NEIS</name>
<keyword evidence="3" id="KW-1185">Reference proteome</keyword>
<organism evidence="2 3">
    <name type="scientific">Chitinibacter bivalviorum</name>
    <dbReference type="NCBI Taxonomy" id="2739434"/>
    <lineage>
        <taxon>Bacteria</taxon>
        <taxon>Pseudomonadati</taxon>
        <taxon>Pseudomonadota</taxon>
        <taxon>Betaproteobacteria</taxon>
        <taxon>Neisseriales</taxon>
        <taxon>Chitinibacteraceae</taxon>
        <taxon>Chitinibacter</taxon>
    </lineage>
</organism>
<reference evidence="2 3" key="1">
    <citation type="submission" date="2020-07" db="EMBL/GenBank/DDBJ databases">
        <title>Complete genome sequence of Chitinibacter sp. 2T18.</title>
        <authorList>
            <person name="Bae J.-W."/>
            <person name="Choi J.-W."/>
        </authorList>
    </citation>
    <scope>NUCLEOTIDE SEQUENCE [LARGE SCALE GENOMIC DNA]</scope>
    <source>
        <strain evidence="2 3">2T18</strain>
    </source>
</reference>
<proteinExistence type="predicted"/>
<evidence type="ECO:0000313" key="2">
    <source>
        <dbReference type="EMBL" id="QLG88008.1"/>
    </source>
</evidence>
<dbReference type="Gene3D" id="1.10.260.40">
    <property type="entry name" value="lambda repressor-like DNA-binding domains"/>
    <property type="match status" value="1"/>
</dbReference>
<dbReference type="PROSITE" id="PS50943">
    <property type="entry name" value="HTH_CROC1"/>
    <property type="match status" value="1"/>
</dbReference>
<protein>
    <submittedName>
        <fullName evidence="2">Transcriptional regulator</fullName>
    </submittedName>
</protein>
<dbReference type="CDD" id="cd00093">
    <property type="entry name" value="HTH_XRE"/>
    <property type="match status" value="1"/>
</dbReference>
<dbReference type="AlphaFoldDB" id="A0A7H9BIG6"/>
<gene>
    <name evidence="2" type="ORF">HQ393_06895</name>
</gene>
<dbReference type="EMBL" id="CP058627">
    <property type="protein sequence ID" value="QLG88008.1"/>
    <property type="molecule type" value="Genomic_DNA"/>
</dbReference>
<dbReference type="GO" id="GO:0003677">
    <property type="term" value="F:DNA binding"/>
    <property type="evidence" value="ECO:0007669"/>
    <property type="project" value="InterPro"/>
</dbReference>
<dbReference type="KEGG" id="chiz:HQ393_06895"/>
<evidence type="ECO:0000259" key="1">
    <source>
        <dbReference type="PROSITE" id="PS50943"/>
    </source>
</evidence>
<evidence type="ECO:0000313" key="3">
    <source>
        <dbReference type="Proteomes" id="UP000509597"/>
    </source>
</evidence>
<sequence>MSQSFHHTCLMDANNKQAFAERLKIALQRSAPMVQTGTQLAIQFNLRYHGESVSQQTAHKWLKGLARPNPDKIEILASWLDVSPHWLRFGDADDSKVVCLEPTSELGEIAPTEKNLILHYRLMTDQQQAIIQNLINEFSIRRIVWPKKSLNDDEE</sequence>
<dbReference type="RefSeq" id="WP_179358087.1">
    <property type="nucleotide sequence ID" value="NZ_CP058627.1"/>
</dbReference>
<dbReference type="InterPro" id="IPR010982">
    <property type="entry name" value="Lambda_DNA-bd_dom_sf"/>
</dbReference>
<dbReference type="Proteomes" id="UP000509597">
    <property type="component" value="Chromosome"/>
</dbReference>
<dbReference type="SUPFAM" id="SSF47413">
    <property type="entry name" value="lambda repressor-like DNA-binding domains"/>
    <property type="match status" value="1"/>
</dbReference>
<feature type="domain" description="HTH cro/C1-type" evidence="1">
    <location>
        <begin position="53"/>
        <end position="87"/>
    </location>
</feature>
<dbReference type="InterPro" id="IPR001387">
    <property type="entry name" value="Cro/C1-type_HTH"/>
</dbReference>
<accession>A0A7H9BIG6</accession>